<feature type="signal peptide" evidence="1">
    <location>
        <begin position="1"/>
        <end position="19"/>
    </location>
</feature>
<dbReference type="Pfam" id="PF08239">
    <property type="entry name" value="SH3_3"/>
    <property type="match status" value="1"/>
</dbReference>
<keyword evidence="4" id="KW-1185">Reference proteome</keyword>
<protein>
    <recommendedName>
        <fullName evidence="2">SH3b domain-containing protein</fullName>
    </recommendedName>
</protein>
<evidence type="ECO:0000313" key="4">
    <source>
        <dbReference type="Proteomes" id="UP000297741"/>
    </source>
</evidence>
<dbReference type="Gene3D" id="2.30.30.40">
    <property type="entry name" value="SH3 Domains"/>
    <property type="match status" value="1"/>
</dbReference>
<sequence>MTRGFLIVLLCLLPVQAMAQTFPASYAVTGVAANDVLNIRAEPSAKAEIAGEIGPYAMNVEVLSLSPDGKWGMVGAPEGNGWVSMSYLDLTEPEDPHIVQRPLSCFGTEPFWSVSLSPRGAEYNSPDTGAVPMTVTHEAVAPQGFLLQVEEGPALNRTLVITREGCSDGMSDRAFGFSTRMFTEAPDGNATLQGCCTLDHR</sequence>
<dbReference type="RefSeq" id="WP_135430964.1">
    <property type="nucleotide sequence ID" value="NZ_RPEM01000006.1"/>
</dbReference>
<gene>
    <name evidence="3" type="ORF">EEB11_10205</name>
</gene>
<name>A0ABY2KL30_9RHOB</name>
<evidence type="ECO:0000256" key="1">
    <source>
        <dbReference type="SAM" id="SignalP"/>
    </source>
</evidence>
<accession>A0ABY2KL30</accession>
<dbReference type="Proteomes" id="UP000297741">
    <property type="component" value="Unassembled WGS sequence"/>
</dbReference>
<evidence type="ECO:0000259" key="2">
    <source>
        <dbReference type="Pfam" id="PF08239"/>
    </source>
</evidence>
<organism evidence="3 4">
    <name type="scientific">Pseudotabrizicola sediminis</name>
    <dbReference type="NCBI Taxonomy" id="2486418"/>
    <lineage>
        <taxon>Bacteria</taxon>
        <taxon>Pseudomonadati</taxon>
        <taxon>Pseudomonadota</taxon>
        <taxon>Alphaproteobacteria</taxon>
        <taxon>Rhodobacterales</taxon>
        <taxon>Paracoccaceae</taxon>
        <taxon>Pseudotabrizicola</taxon>
    </lineage>
</organism>
<feature type="domain" description="SH3b" evidence="2">
    <location>
        <begin position="35"/>
        <end position="89"/>
    </location>
</feature>
<feature type="chain" id="PRO_5045660450" description="SH3b domain-containing protein" evidence="1">
    <location>
        <begin position="20"/>
        <end position="201"/>
    </location>
</feature>
<proteinExistence type="predicted"/>
<keyword evidence="1" id="KW-0732">Signal</keyword>
<evidence type="ECO:0000313" key="3">
    <source>
        <dbReference type="EMBL" id="TGD43189.1"/>
    </source>
</evidence>
<comment type="caution">
    <text evidence="3">The sequence shown here is derived from an EMBL/GenBank/DDBJ whole genome shotgun (WGS) entry which is preliminary data.</text>
</comment>
<reference evidence="3 4" key="1">
    <citation type="submission" date="2018-11" db="EMBL/GenBank/DDBJ databases">
        <title>Tabrizicola sp. isolated from sediment of alpine lake.</title>
        <authorList>
            <person name="Liu Z."/>
        </authorList>
    </citation>
    <scope>NUCLEOTIDE SEQUENCE [LARGE SCALE GENOMIC DNA]</scope>
    <source>
        <strain evidence="3 4">DRYC-M-16</strain>
    </source>
</reference>
<dbReference type="EMBL" id="RPEM01000006">
    <property type="protein sequence ID" value="TGD43189.1"/>
    <property type="molecule type" value="Genomic_DNA"/>
</dbReference>
<dbReference type="InterPro" id="IPR003646">
    <property type="entry name" value="SH3-like_bac-type"/>
</dbReference>